<dbReference type="GO" id="GO:0005634">
    <property type="term" value="C:nucleus"/>
    <property type="evidence" value="ECO:0007669"/>
    <property type="project" value="UniProtKB-SubCell"/>
</dbReference>
<feature type="domain" description="RST" evidence="7">
    <location>
        <begin position="315"/>
        <end position="386"/>
    </location>
</feature>
<dbReference type="AlphaFoldDB" id="A0AAP0RF43"/>
<dbReference type="Proteomes" id="UP001415857">
    <property type="component" value="Unassembled WGS sequence"/>
</dbReference>
<organism evidence="8 9">
    <name type="scientific">Liquidambar formosana</name>
    <name type="common">Formosan gum</name>
    <dbReference type="NCBI Taxonomy" id="63359"/>
    <lineage>
        <taxon>Eukaryota</taxon>
        <taxon>Viridiplantae</taxon>
        <taxon>Streptophyta</taxon>
        <taxon>Embryophyta</taxon>
        <taxon>Tracheophyta</taxon>
        <taxon>Spermatophyta</taxon>
        <taxon>Magnoliopsida</taxon>
        <taxon>eudicotyledons</taxon>
        <taxon>Gunneridae</taxon>
        <taxon>Pentapetalae</taxon>
        <taxon>Saxifragales</taxon>
        <taxon>Altingiaceae</taxon>
        <taxon>Liquidambar</taxon>
    </lineage>
</organism>
<evidence type="ECO:0000259" key="6">
    <source>
        <dbReference type="PROSITE" id="PS51059"/>
    </source>
</evidence>
<evidence type="ECO:0000256" key="4">
    <source>
        <dbReference type="ARBA" id="ARBA00023242"/>
    </source>
</evidence>
<keyword evidence="2" id="KW-0217">Developmental protein</keyword>
<name>A0AAP0RF43_LIQFO</name>
<evidence type="ECO:0000259" key="7">
    <source>
        <dbReference type="PROSITE" id="PS51879"/>
    </source>
</evidence>
<comment type="caution">
    <text evidence="8">The sequence shown here is derived from an EMBL/GenBank/DDBJ whole genome shotgun (WGS) entry which is preliminary data.</text>
</comment>
<keyword evidence="4" id="KW-0539">Nucleus</keyword>
<protein>
    <recommendedName>
        <fullName evidence="10">Poly [ADP-ribose] polymerase</fullName>
    </recommendedName>
</protein>
<accession>A0AAP0RF43</accession>
<proteinExistence type="predicted"/>
<dbReference type="PROSITE" id="PS51879">
    <property type="entry name" value="RST"/>
    <property type="match status" value="1"/>
</dbReference>
<evidence type="ECO:0000256" key="3">
    <source>
        <dbReference type="ARBA" id="ARBA00023016"/>
    </source>
</evidence>
<evidence type="ECO:0000313" key="9">
    <source>
        <dbReference type="Proteomes" id="UP001415857"/>
    </source>
</evidence>
<gene>
    <name evidence="8" type="ORF">L1049_022815</name>
</gene>
<dbReference type="PANTHER" id="PTHR32263:SF5">
    <property type="entry name" value="INACTIVE POLY [ADP-RIBOSE] POLYMERASE SRO1-RELATED"/>
    <property type="match status" value="1"/>
</dbReference>
<dbReference type="SUPFAM" id="SSF56399">
    <property type="entry name" value="ADP-ribosylation"/>
    <property type="match status" value="1"/>
</dbReference>
<comment type="subcellular location">
    <subcellularLocation>
        <location evidence="1">Nucleus</location>
    </subcellularLocation>
</comment>
<evidence type="ECO:0000256" key="5">
    <source>
        <dbReference type="SAM" id="MobiDB-lite"/>
    </source>
</evidence>
<dbReference type="GO" id="GO:0003950">
    <property type="term" value="F:NAD+ poly-ADP-ribosyltransferase activity"/>
    <property type="evidence" value="ECO:0007669"/>
    <property type="project" value="InterPro"/>
</dbReference>
<feature type="compositionally biased region" description="Low complexity" evidence="5">
    <location>
        <begin position="304"/>
        <end position="317"/>
    </location>
</feature>
<sequence length="405" mass="45902">MNTCKLDECVEESNTLVKRIRTEQKPVNNQCDVEFNDNCHQKLDAEMEEAAIVETHQIDADLATKFEIMQAVNVDTVRNMFIMGMSSVESAEIIEINCGSSKLMQARLELFEKQAEITKKFRGDANVQYAWLASSKDAVSSIMMYGIGHDGPRIKSSYGIGVQLTSIYHAHTSARYYDNDENELRYMVFCRVILGNVELVYPGTNQFHPSSEHFDSGVDDLENPTHYIVWNMNMNTHIYPEYVVSFKMSSSPEGVLVRKENGGNVSGVTTCQQGHQGQLLLDSSPFEPEISCHPFPNFEKRSQGKTTSLGSSTSKTPKSPWMPFAMLFEAISNEVAPKDMNLVNTHYDQFRSKKISRDDFIKKLRFIVGDELLRATITSLQCKVWNILLCDLFSLTYVSYKGLYS</sequence>
<evidence type="ECO:0000313" key="8">
    <source>
        <dbReference type="EMBL" id="KAK9275548.1"/>
    </source>
</evidence>
<dbReference type="Pfam" id="PF12174">
    <property type="entry name" value="RST"/>
    <property type="match status" value="1"/>
</dbReference>
<keyword evidence="3" id="KW-0346">Stress response</keyword>
<dbReference type="PROSITE" id="PS51059">
    <property type="entry name" value="PARP_CATALYTIC"/>
    <property type="match status" value="1"/>
</dbReference>
<dbReference type="InterPro" id="IPR012317">
    <property type="entry name" value="Poly(ADP-ribose)pol_cat_dom"/>
</dbReference>
<evidence type="ECO:0000256" key="2">
    <source>
        <dbReference type="ARBA" id="ARBA00022473"/>
    </source>
</evidence>
<feature type="region of interest" description="Disordered" evidence="5">
    <location>
        <begin position="297"/>
        <end position="317"/>
    </location>
</feature>
<dbReference type="Gene3D" id="3.90.228.10">
    <property type="match status" value="1"/>
</dbReference>
<keyword evidence="9" id="KW-1185">Reference proteome</keyword>
<dbReference type="EMBL" id="JBBPBK010000011">
    <property type="protein sequence ID" value="KAK9275548.1"/>
    <property type="molecule type" value="Genomic_DNA"/>
</dbReference>
<dbReference type="InterPro" id="IPR022003">
    <property type="entry name" value="RST"/>
</dbReference>
<dbReference type="PANTHER" id="PTHR32263">
    <property type="entry name" value="INACTIVE POLY [ADP-RIBOSE] POLYMERASE SRO4-RELATED"/>
    <property type="match status" value="1"/>
</dbReference>
<evidence type="ECO:0000256" key="1">
    <source>
        <dbReference type="ARBA" id="ARBA00004123"/>
    </source>
</evidence>
<dbReference type="InterPro" id="IPR044964">
    <property type="entry name" value="RCD1/SRO1-5"/>
</dbReference>
<evidence type="ECO:0008006" key="10">
    <source>
        <dbReference type="Google" id="ProtNLM"/>
    </source>
</evidence>
<feature type="domain" description="PARP catalytic" evidence="6">
    <location>
        <begin position="34"/>
        <end position="267"/>
    </location>
</feature>
<reference evidence="8 9" key="1">
    <citation type="journal article" date="2024" name="Plant J.">
        <title>Genome sequences and population genomics reveal climatic adaptation and genomic divergence between two closely related sweetgum species.</title>
        <authorList>
            <person name="Xu W.Q."/>
            <person name="Ren C.Q."/>
            <person name="Zhang X.Y."/>
            <person name="Comes H.P."/>
            <person name="Liu X.H."/>
            <person name="Li Y.G."/>
            <person name="Kettle C.J."/>
            <person name="Jalonen R."/>
            <person name="Gaisberger H."/>
            <person name="Ma Y.Z."/>
            <person name="Qiu Y.X."/>
        </authorList>
    </citation>
    <scope>NUCLEOTIDE SEQUENCE [LARGE SCALE GENOMIC DNA]</scope>
    <source>
        <strain evidence="8">Hangzhou</strain>
    </source>
</reference>